<name>A0A0R2KTP8_LACAM</name>
<sequence>MKVMLIQYKKDYEKTAMGLLSYLPDFKNIENLKEEISLNQEDNDFVLFLYRNKQNNVVGVLGTQMTDKFIIIRYLSLAPGFREISYEKDIFAELKNEYPNKRITAVPEYTDLLKAVEADG</sequence>
<protein>
    <submittedName>
        <fullName evidence="1">Reductase</fullName>
    </submittedName>
</protein>
<dbReference type="EMBL" id="JQBQ01000003">
    <property type="protein sequence ID" value="KRN92862.1"/>
    <property type="molecule type" value="Genomic_DNA"/>
</dbReference>
<comment type="caution">
    <text evidence="1">The sequence shown here is derived from an EMBL/GenBank/DDBJ whole genome shotgun (WGS) entry which is preliminary data.</text>
</comment>
<evidence type="ECO:0000313" key="1">
    <source>
        <dbReference type="EMBL" id="KRN92862.1"/>
    </source>
</evidence>
<gene>
    <name evidence="1" type="ORF">IV44_GL000911</name>
</gene>
<proteinExistence type="predicted"/>
<reference evidence="1 2" key="1">
    <citation type="journal article" date="2015" name="Genome Announc.">
        <title>Expanding the biotechnology potential of lactobacilli through comparative genomics of 213 strains and associated genera.</title>
        <authorList>
            <person name="Sun Z."/>
            <person name="Harris H.M."/>
            <person name="McCann A."/>
            <person name="Guo C."/>
            <person name="Argimon S."/>
            <person name="Zhang W."/>
            <person name="Yang X."/>
            <person name="Jeffery I.B."/>
            <person name="Cooney J.C."/>
            <person name="Kagawa T.F."/>
            <person name="Liu W."/>
            <person name="Song Y."/>
            <person name="Salvetti E."/>
            <person name="Wrobel A."/>
            <person name="Rasinkangas P."/>
            <person name="Parkhill J."/>
            <person name="Rea M.C."/>
            <person name="O'Sullivan O."/>
            <person name="Ritari J."/>
            <person name="Douillard F.P."/>
            <person name="Paul Ross R."/>
            <person name="Yang R."/>
            <person name="Briner A.E."/>
            <person name="Felis G.E."/>
            <person name="de Vos W.M."/>
            <person name="Barrangou R."/>
            <person name="Klaenhammer T.R."/>
            <person name="Caufield P.W."/>
            <person name="Cui Y."/>
            <person name="Zhang H."/>
            <person name="O'Toole P.W."/>
        </authorList>
    </citation>
    <scope>NUCLEOTIDE SEQUENCE [LARGE SCALE GENOMIC DNA]</scope>
    <source>
        <strain evidence="1 2">DSM 16698</strain>
    </source>
</reference>
<dbReference type="AlphaFoldDB" id="A0A0R2KTP8"/>
<organism evidence="1 2">
    <name type="scientific">Lactobacillus amylovorus subsp. animalium DSM 16698</name>
    <dbReference type="NCBI Taxonomy" id="695563"/>
    <lineage>
        <taxon>Bacteria</taxon>
        <taxon>Bacillati</taxon>
        <taxon>Bacillota</taxon>
        <taxon>Bacilli</taxon>
        <taxon>Lactobacillales</taxon>
        <taxon>Lactobacillaceae</taxon>
        <taxon>Lactobacillus</taxon>
        <taxon>Lactobacillus amylovorus subsp. animalium</taxon>
    </lineage>
</organism>
<dbReference type="PATRIC" id="fig|695563.3.peg.963"/>
<accession>A0A0R2KTP8</accession>
<dbReference type="Proteomes" id="UP000051529">
    <property type="component" value="Unassembled WGS sequence"/>
</dbReference>
<evidence type="ECO:0000313" key="2">
    <source>
        <dbReference type="Proteomes" id="UP000051529"/>
    </source>
</evidence>